<dbReference type="EMBL" id="AP010968">
    <property type="protein sequence ID" value="BAJ26633.1"/>
    <property type="molecule type" value="Genomic_DNA"/>
</dbReference>
<dbReference type="RefSeq" id="WP_014133952.1">
    <property type="nucleotide sequence ID" value="NC_016109.1"/>
</dbReference>
<dbReference type="STRING" id="452652.KSE_07940"/>
<protein>
    <submittedName>
        <fullName evidence="1">Uncharacterized protein</fullName>
    </submittedName>
</protein>
<dbReference type="KEGG" id="ksk:KSE_07940"/>
<proteinExistence type="predicted"/>
<reference evidence="1 2" key="1">
    <citation type="journal article" date="2010" name="DNA Res.">
        <title>Genome sequence of Kitasatospora setae NBRC 14216T: an evolutionary snapshot of the family Streptomycetaceae.</title>
        <authorList>
            <person name="Ichikawa N."/>
            <person name="Oguchi A."/>
            <person name="Ikeda H."/>
            <person name="Ishikawa J."/>
            <person name="Kitani S."/>
            <person name="Watanabe Y."/>
            <person name="Nakamura S."/>
            <person name="Katano Y."/>
            <person name="Kishi E."/>
            <person name="Sasagawa M."/>
            <person name="Ankai A."/>
            <person name="Fukui S."/>
            <person name="Hashimoto Y."/>
            <person name="Kamata S."/>
            <person name="Otoguro M."/>
            <person name="Tanikawa S."/>
            <person name="Nihira T."/>
            <person name="Horinouchi S."/>
            <person name="Ohnishi Y."/>
            <person name="Hayakawa M."/>
            <person name="Kuzuyama T."/>
            <person name="Arisawa A."/>
            <person name="Nomoto F."/>
            <person name="Miura H."/>
            <person name="Takahashi Y."/>
            <person name="Fujita N."/>
        </authorList>
    </citation>
    <scope>NUCLEOTIDE SEQUENCE [LARGE SCALE GENOMIC DNA]</scope>
    <source>
        <strain evidence="2">ATCC 33774 / DSM 43861 / JCM 3304 / KCC A-0304 / NBRC 14216 / KM-6054</strain>
    </source>
</reference>
<evidence type="ECO:0000313" key="1">
    <source>
        <dbReference type="EMBL" id="BAJ26633.1"/>
    </source>
</evidence>
<evidence type="ECO:0000313" key="2">
    <source>
        <dbReference type="Proteomes" id="UP000007076"/>
    </source>
</evidence>
<accession>E4N602</accession>
<dbReference type="PATRIC" id="fig|452652.3.peg.781"/>
<dbReference type="HOGENOM" id="CLU_1146695_0_0_11"/>
<sequence>MSWTAPFTFKRISRALLTDPEGSQPHLAVRTEDGDRRLSPAECRRALYRPHRDDALRPEIWRQAVSDARSEPREGPGTRTLLLVWLTLPGMNRHLYRLLDLWRLERPDLEAEAVLGVLTALSTADPDTPGVGGLLIRGGVRQMWTYASRVRKEVPVVDLGRFARARNTVPPPVARPLRSGRWRLRTVPPPRPAGLPGTLRFTEAQRRVEGERLGALAHNTGLSELVLRARRHQGGWLVGTLALGPARRPR</sequence>
<dbReference type="eggNOG" id="ENOG5032AI1">
    <property type="taxonomic scope" value="Bacteria"/>
</dbReference>
<keyword evidence="2" id="KW-1185">Reference proteome</keyword>
<name>E4N602_KITSK</name>
<gene>
    <name evidence="1" type="ordered locus">KSE_07940</name>
</gene>
<dbReference type="AlphaFoldDB" id="E4N602"/>
<dbReference type="Proteomes" id="UP000007076">
    <property type="component" value="Chromosome"/>
</dbReference>
<organism evidence="1 2">
    <name type="scientific">Kitasatospora setae (strain ATCC 33774 / DSM 43861 / JCM 3304 / KCC A-0304 / NBRC 14216 / KM-6054)</name>
    <name type="common">Streptomyces setae</name>
    <dbReference type="NCBI Taxonomy" id="452652"/>
    <lineage>
        <taxon>Bacteria</taxon>
        <taxon>Bacillati</taxon>
        <taxon>Actinomycetota</taxon>
        <taxon>Actinomycetes</taxon>
        <taxon>Kitasatosporales</taxon>
        <taxon>Streptomycetaceae</taxon>
        <taxon>Kitasatospora</taxon>
    </lineage>
</organism>